<accession>A0ABV0BP99</accession>
<gene>
    <name evidence="11" type="ORF">ABE541_04905</name>
</gene>
<evidence type="ECO:0000256" key="5">
    <source>
        <dbReference type="ARBA" id="ARBA00023125"/>
    </source>
</evidence>
<dbReference type="InterPro" id="IPR036097">
    <property type="entry name" value="HisK_dim/P_sf"/>
</dbReference>
<dbReference type="InterPro" id="IPR036890">
    <property type="entry name" value="HATPase_C_sf"/>
</dbReference>
<dbReference type="SMART" id="SM00388">
    <property type="entry name" value="HisKA"/>
    <property type="match status" value="1"/>
</dbReference>
<dbReference type="InterPro" id="IPR004358">
    <property type="entry name" value="Sig_transdc_His_kin-like_C"/>
</dbReference>
<dbReference type="Pfam" id="PF07494">
    <property type="entry name" value="Reg_prop"/>
    <property type="match status" value="4"/>
</dbReference>
<dbReference type="SUPFAM" id="SSF46689">
    <property type="entry name" value="Homeodomain-like"/>
    <property type="match status" value="1"/>
</dbReference>
<evidence type="ECO:0000313" key="12">
    <source>
        <dbReference type="Proteomes" id="UP001409291"/>
    </source>
</evidence>
<sequence>MNSHKFHQLIISILILLYYIRPWSAVSQITNSNINQQISNSSVKSIFQDSQGYMWFGTFDGLNRYDGYEIKAYRNQLNQTNSLPHNYIYCIVEDQLKKLWIGTGQGVAIYDRNFDTFSLLSFLDFDNPEKKYIMNVDTKTIQVDKKNNVYIGTNGLGLLLKENNRDNAIRIPLKFDKERSVLDYSVPVIHIDKKNQIWVFISDRGLYRFDIQNQELQLINHDILEATSMTSNQTGDIFIANYHGVYIFHNASRKISKVFQKNLSSDQVNQLTLVNDDQLWVSTQDNGISIIDLKNDNVRYLNQSSLAPNALTSNAIYTTYVGQDNKKWIGTAKGGVHLIDDQQLNFQSQQDISLQNSTNYPKFVRSFAQVDPSTLWIGTEGNGLYIWNRSTNLFRTIKKGDQNLTDNVINNILADRKGNIWSATDNGIVRYEQHGKSKTYSCIAKSGLINSSVQILLEDVAGNIWATTFSNGYLYKYNPITDRFEQFNDSLIDLNCLIEDKSGSLWAGNYNTLIKINKQSQTFESYDIGKPVRSIYIDSKGRMWIGTEGRGLIEFDPSIKKIKVNYSQSNGLSNNSVLNILEDRKGNLWLSTFNGLSRFNTATKTFTNYDQTDGLLNDEFSYSAAHKLSDGQLIFGGINGFDLFDPDKIQARKHIPSLALTAIKINNIKLNDSTHQVQLNDKHQISQITLSYGSSISIDYVALEFASPHKIKYRYMLEGWDKNWNDAGVSRSINYNNLYEGKYTLLINSTDTEGKWTKNMVTLTIRILPPWYRSWWSYLIYLSGIACAFYYYNRYRNKQTALQHQVEVSQLHVIKEREIYEKRQAFFTNISHEFRTPLTLIINPITDLLQSDEDNRNSTTLQVVHRNAKRLLSLVDQLLIFRKAEEQGEKLHISQFNIHHFAEEIYFYFSAQAKLQHIDYQFSADHNDIIIQADKEKIEIVLCNLISNAFKFTPEHGQITFTIKCHPQHIQILIKDSGIGIPDHIGDKIFEKFYSDNRNGTKKQTGFGIGMYLTRTFIAMHKGEISYQSSQEQGTVFELKLPLLNENYQQDHSSNPASNYTATLMETWISSPTETTNSSNKLHSVSPKVGLLVVDDDDQLRDYLVKLFENDYMVYHEANGIDALSTIKSKQPEVVISDVMMDGMNGIELCQAIKSNSLSSHIQVILLTNSASSSTKLEGIRFGADDYMSKPFDAAVLRARVNTLVKNRQHLQEFFFNAITLQSNALKITDKDKDFIEKCIRIIEENLLEDLNVTSLSAKIGMSHSNFYKKIKAISGQTINEFIRSVRLKKAAEILINTDAKINEAADMTGFYDIKYFREQFKKLFGSNPSDYVKKYRKAFQNRNRLPD</sequence>
<dbReference type="SUPFAM" id="SSF101898">
    <property type="entry name" value="NHL repeat"/>
    <property type="match status" value="1"/>
</dbReference>
<dbReference type="Gene3D" id="1.10.287.130">
    <property type="match status" value="1"/>
</dbReference>
<dbReference type="InterPro" id="IPR009057">
    <property type="entry name" value="Homeodomain-like_sf"/>
</dbReference>
<dbReference type="PROSITE" id="PS00041">
    <property type="entry name" value="HTH_ARAC_FAMILY_1"/>
    <property type="match status" value="1"/>
</dbReference>
<dbReference type="SMART" id="SM00387">
    <property type="entry name" value="HATPase_c"/>
    <property type="match status" value="1"/>
</dbReference>
<dbReference type="EMBL" id="JBDJNQ010000002">
    <property type="protein sequence ID" value="MEN5376595.1"/>
    <property type="molecule type" value="Genomic_DNA"/>
</dbReference>
<evidence type="ECO:0000259" key="8">
    <source>
        <dbReference type="PROSITE" id="PS01124"/>
    </source>
</evidence>
<dbReference type="SUPFAM" id="SSF47384">
    <property type="entry name" value="Homodimeric domain of signal transducing histidine kinase"/>
    <property type="match status" value="1"/>
</dbReference>
<organism evidence="11 12">
    <name type="scientific">Sphingobacterium kitahiroshimense</name>
    <dbReference type="NCBI Taxonomy" id="470446"/>
    <lineage>
        <taxon>Bacteria</taxon>
        <taxon>Pseudomonadati</taxon>
        <taxon>Bacteroidota</taxon>
        <taxon>Sphingobacteriia</taxon>
        <taxon>Sphingobacteriales</taxon>
        <taxon>Sphingobacteriaceae</taxon>
        <taxon>Sphingobacterium</taxon>
    </lineage>
</organism>
<dbReference type="InterPro" id="IPR003594">
    <property type="entry name" value="HATPase_dom"/>
</dbReference>
<feature type="domain" description="Response regulatory" evidence="10">
    <location>
        <begin position="1090"/>
        <end position="1205"/>
    </location>
</feature>
<dbReference type="InterPro" id="IPR018060">
    <property type="entry name" value="HTH_AraC"/>
</dbReference>
<dbReference type="Gene3D" id="2.130.10.10">
    <property type="entry name" value="YVTN repeat-like/Quinoprotein amine dehydrogenase"/>
    <property type="match status" value="3"/>
</dbReference>
<feature type="modified residue" description="4-aspartylphosphate" evidence="7">
    <location>
        <position position="1138"/>
    </location>
</feature>
<dbReference type="CDD" id="cd17574">
    <property type="entry name" value="REC_OmpR"/>
    <property type="match status" value="1"/>
</dbReference>
<feature type="domain" description="Histidine kinase" evidence="9">
    <location>
        <begin position="829"/>
        <end position="1045"/>
    </location>
</feature>
<keyword evidence="6" id="KW-0804">Transcription</keyword>
<dbReference type="Pfam" id="PF12833">
    <property type="entry name" value="HTH_18"/>
    <property type="match status" value="1"/>
</dbReference>
<dbReference type="Pfam" id="PF07495">
    <property type="entry name" value="Y_Y_Y"/>
    <property type="match status" value="1"/>
</dbReference>
<dbReference type="Proteomes" id="UP001409291">
    <property type="component" value="Unassembled WGS sequence"/>
</dbReference>
<evidence type="ECO:0000256" key="3">
    <source>
        <dbReference type="ARBA" id="ARBA00022553"/>
    </source>
</evidence>
<evidence type="ECO:0000256" key="1">
    <source>
        <dbReference type="ARBA" id="ARBA00000085"/>
    </source>
</evidence>
<dbReference type="PROSITE" id="PS01124">
    <property type="entry name" value="HTH_ARAC_FAMILY_2"/>
    <property type="match status" value="1"/>
</dbReference>
<reference evidence="11 12" key="1">
    <citation type="submission" date="2024-04" db="EMBL/GenBank/DDBJ databases">
        <title>WGS of bacteria from Torrens River.</title>
        <authorList>
            <person name="Wyrsch E.R."/>
            <person name="Drigo B."/>
        </authorList>
    </citation>
    <scope>NUCLEOTIDE SEQUENCE [LARGE SCALE GENOMIC DNA]</scope>
    <source>
        <strain evidence="11 12">TWI391</strain>
    </source>
</reference>
<dbReference type="SUPFAM" id="SSF55874">
    <property type="entry name" value="ATPase domain of HSP90 chaperone/DNA topoisomerase II/histidine kinase"/>
    <property type="match status" value="1"/>
</dbReference>
<dbReference type="PROSITE" id="PS50110">
    <property type="entry name" value="RESPONSE_REGULATORY"/>
    <property type="match status" value="1"/>
</dbReference>
<dbReference type="SUPFAM" id="SSF52172">
    <property type="entry name" value="CheY-like"/>
    <property type="match status" value="1"/>
</dbReference>
<dbReference type="InterPro" id="IPR005467">
    <property type="entry name" value="His_kinase_dom"/>
</dbReference>
<dbReference type="Gene3D" id="1.10.10.60">
    <property type="entry name" value="Homeodomain-like"/>
    <property type="match status" value="2"/>
</dbReference>
<dbReference type="SUPFAM" id="SSF63829">
    <property type="entry name" value="Calcium-dependent phosphotriesterase"/>
    <property type="match status" value="1"/>
</dbReference>
<dbReference type="RefSeq" id="WP_346580808.1">
    <property type="nucleotide sequence ID" value="NZ_JBDJNQ010000002.1"/>
</dbReference>
<name>A0ABV0BP99_9SPHI</name>
<dbReference type="InterPro" id="IPR011123">
    <property type="entry name" value="Y_Y_Y"/>
</dbReference>
<dbReference type="InterPro" id="IPR013783">
    <property type="entry name" value="Ig-like_fold"/>
</dbReference>
<dbReference type="InterPro" id="IPR011006">
    <property type="entry name" value="CheY-like_superfamily"/>
</dbReference>
<protein>
    <recommendedName>
        <fullName evidence="2">histidine kinase</fullName>
        <ecNumber evidence="2">2.7.13.3</ecNumber>
    </recommendedName>
</protein>
<evidence type="ECO:0000256" key="4">
    <source>
        <dbReference type="ARBA" id="ARBA00023015"/>
    </source>
</evidence>
<dbReference type="InterPro" id="IPR015943">
    <property type="entry name" value="WD40/YVTN_repeat-like_dom_sf"/>
</dbReference>
<dbReference type="CDD" id="cd00075">
    <property type="entry name" value="HATPase"/>
    <property type="match status" value="1"/>
</dbReference>
<dbReference type="CDD" id="cd00082">
    <property type="entry name" value="HisKA"/>
    <property type="match status" value="1"/>
</dbReference>
<feature type="domain" description="HTH araC/xylS-type" evidence="8">
    <location>
        <begin position="1237"/>
        <end position="1335"/>
    </location>
</feature>
<keyword evidence="4" id="KW-0805">Transcription regulation</keyword>
<evidence type="ECO:0000313" key="11">
    <source>
        <dbReference type="EMBL" id="MEN5376595.1"/>
    </source>
</evidence>
<comment type="catalytic activity">
    <reaction evidence="1">
        <text>ATP + protein L-histidine = ADP + protein N-phospho-L-histidine.</text>
        <dbReference type="EC" id="2.7.13.3"/>
    </reaction>
</comment>
<comment type="caution">
    <text evidence="11">The sequence shown here is derived from an EMBL/GenBank/DDBJ whole genome shotgun (WGS) entry which is preliminary data.</text>
</comment>
<dbReference type="SMART" id="SM00342">
    <property type="entry name" value="HTH_ARAC"/>
    <property type="match status" value="1"/>
</dbReference>
<keyword evidence="3 7" id="KW-0597">Phosphoprotein</keyword>
<dbReference type="Gene3D" id="2.60.40.10">
    <property type="entry name" value="Immunoglobulins"/>
    <property type="match status" value="1"/>
</dbReference>
<keyword evidence="12" id="KW-1185">Reference proteome</keyword>
<dbReference type="PANTHER" id="PTHR43547">
    <property type="entry name" value="TWO-COMPONENT HISTIDINE KINASE"/>
    <property type="match status" value="1"/>
</dbReference>
<dbReference type="SMART" id="SM00448">
    <property type="entry name" value="REC"/>
    <property type="match status" value="1"/>
</dbReference>
<dbReference type="InterPro" id="IPR001789">
    <property type="entry name" value="Sig_transdc_resp-reg_receiver"/>
</dbReference>
<dbReference type="Pfam" id="PF02518">
    <property type="entry name" value="HATPase_c"/>
    <property type="match status" value="1"/>
</dbReference>
<dbReference type="PROSITE" id="PS50109">
    <property type="entry name" value="HIS_KIN"/>
    <property type="match status" value="1"/>
</dbReference>
<dbReference type="InterPro" id="IPR003661">
    <property type="entry name" value="HisK_dim/P_dom"/>
</dbReference>
<dbReference type="Pfam" id="PF00072">
    <property type="entry name" value="Response_reg"/>
    <property type="match status" value="1"/>
</dbReference>
<evidence type="ECO:0000256" key="2">
    <source>
        <dbReference type="ARBA" id="ARBA00012438"/>
    </source>
</evidence>
<proteinExistence type="predicted"/>
<dbReference type="Pfam" id="PF00512">
    <property type="entry name" value="HisKA"/>
    <property type="match status" value="1"/>
</dbReference>
<evidence type="ECO:0000256" key="7">
    <source>
        <dbReference type="PROSITE-ProRule" id="PRU00169"/>
    </source>
</evidence>
<evidence type="ECO:0000259" key="10">
    <source>
        <dbReference type="PROSITE" id="PS50110"/>
    </source>
</evidence>
<dbReference type="InterPro" id="IPR011110">
    <property type="entry name" value="Reg_prop"/>
</dbReference>
<dbReference type="Gene3D" id="3.40.50.2300">
    <property type="match status" value="1"/>
</dbReference>
<evidence type="ECO:0000259" key="9">
    <source>
        <dbReference type="PROSITE" id="PS50109"/>
    </source>
</evidence>
<dbReference type="Gene3D" id="3.30.565.10">
    <property type="entry name" value="Histidine kinase-like ATPase, C-terminal domain"/>
    <property type="match status" value="1"/>
</dbReference>
<dbReference type="PANTHER" id="PTHR43547:SF2">
    <property type="entry name" value="HYBRID SIGNAL TRANSDUCTION HISTIDINE KINASE C"/>
    <property type="match status" value="1"/>
</dbReference>
<evidence type="ECO:0000256" key="6">
    <source>
        <dbReference type="ARBA" id="ARBA00023163"/>
    </source>
</evidence>
<keyword evidence="5" id="KW-0238">DNA-binding</keyword>
<dbReference type="EC" id="2.7.13.3" evidence="2"/>
<dbReference type="InterPro" id="IPR018062">
    <property type="entry name" value="HTH_AraC-typ_CS"/>
</dbReference>
<dbReference type="PRINTS" id="PR00344">
    <property type="entry name" value="BCTRLSENSOR"/>
</dbReference>